<feature type="chain" id="PRO_5003404260" evidence="5">
    <location>
        <begin position="17"/>
        <end position="167"/>
    </location>
</feature>
<name>G0N0K1_CAEBE</name>
<dbReference type="Proteomes" id="UP000008068">
    <property type="component" value="Unassembled WGS sequence"/>
</dbReference>
<sequence length="167" mass="19602">MRLFWALLYTPVLCFAWHGGVDVKGQLKCKGNPYSGESVQVWEQKFIGHEVWYKDWTDSSGNFSIKATGHEHVKKTFNKIHSNFDLQGFAFSVYPYLWIPNYCGTAKVDGYRCTKNLIQIKIPIEFVSYSDHPRVFNIGVIELEDIEEKHFNIIEHFFGYDRECRSY</sequence>
<evidence type="ECO:0000256" key="5">
    <source>
        <dbReference type="SAM" id="SignalP"/>
    </source>
</evidence>
<accession>G0N0K1</accession>
<dbReference type="PANTHER" id="PTHR21700:SF43">
    <property type="entry name" value="TRANSTHYRETIN-RELATED FAMILY DOMAIN-RELATED"/>
    <property type="match status" value="1"/>
</dbReference>
<evidence type="ECO:0000313" key="6">
    <source>
        <dbReference type="EMBL" id="EGT49165.1"/>
    </source>
</evidence>
<dbReference type="EMBL" id="GL379825">
    <property type="protein sequence ID" value="EGT49165.1"/>
    <property type="molecule type" value="Genomic_DNA"/>
</dbReference>
<evidence type="ECO:0000256" key="4">
    <source>
        <dbReference type="ARBA" id="ARBA00022729"/>
    </source>
</evidence>
<proteinExistence type="inferred from homology"/>
<dbReference type="GO" id="GO:0005576">
    <property type="term" value="C:extracellular region"/>
    <property type="evidence" value="ECO:0007669"/>
    <property type="project" value="UniProtKB-SubCell"/>
</dbReference>
<dbReference type="HOGENOM" id="CLU_121109_2_0_1"/>
<dbReference type="InterPro" id="IPR001534">
    <property type="entry name" value="Transthyretin-like"/>
</dbReference>
<dbReference type="Gene3D" id="2.60.40.3330">
    <property type="match status" value="1"/>
</dbReference>
<dbReference type="Pfam" id="PF01060">
    <property type="entry name" value="TTR-52"/>
    <property type="match status" value="1"/>
</dbReference>
<evidence type="ECO:0000256" key="1">
    <source>
        <dbReference type="ARBA" id="ARBA00004613"/>
    </source>
</evidence>
<reference evidence="7" key="1">
    <citation type="submission" date="2011-07" db="EMBL/GenBank/DDBJ databases">
        <authorList>
            <consortium name="Caenorhabditis brenneri Sequencing and Analysis Consortium"/>
            <person name="Wilson R.K."/>
        </authorList>
    </citation>
    <scope>NUCLEOTIDE SEQUENCE [LARGE SCALE GENOMIC DNA]</scope>
    <source>
        <strain evidence="7">PB2801</strain>
    </source>
</reference>
<gene>
    <name evidence="6" type="ORF">CAEBREN_00103</name>
</gene>
<evidence type="ECO:0000256" key="3">
    <source>
        <dbReference type="ARBA" id="ARBA00022525"/>
    </source>
</evidence>
<dbReference type="InParanoid" id="G0N0K1"/>
<organism evidence="7">
    <name type="scientific">Caenorhabditis brenneri</name>
    <name type="common">Nematode worm</name>
    <dbReference type="NCBI Taxonomy" id="135651"/>
    <lineage>
        <taxon>Eukaryota</taxon>
        <taxon>Metazoa</taxon>
        <taxon>Ecdysozoa</taxon>
        <taxon>Nematoda</taxon>
        <taxon>Chromadorea</taxon>
        <taxon>Rhabditida</taxon>
        <taxon>Rhabditina</taxon>
        <taxon>Rhabditomorpha</taxon>
        <taxon>Rhabditoidea</taxon>
        <taxon>Rhabditidae</taxon>
        <taxon>Peloderinae</taxon>
        <taxon>Caenorhabditis</taxon>
    </lineage>
</organism>
<comment type="subcellular location">
    <subcellularLocation>
        <location evidence="1">Secreted</location>
    </subcellularLocation>
</comment>
<dbReference type="AlphaFoldDB" id="G0N0K1"/>
<dbReference type="OrthoDB" id="5771181at2759"/>
<dbReference type="PANTHER" id="PTHR21700">
    <property type="entry name" value="TRANSTHYRETIN-LIKE FAMILY PROTEIN-RELATED"/>
    <property type="match status" value="1"/>
</dbReference>
<dbReference type="eggNOG" id="ENOG502R1YK">
    <property type="taxonomic scope" value="Eukaryota"/>
</dbReference>
<feature type="signal peptide" evidence="5">
    <location>
        <begin position="1"/>
        <end position="16"/>
    </location>
</feature>
<evidence type="ECO:0000256" key="2">
    <source>
        <dbReference type="ARBA" id="ARBA00010112"/>
    </source>
</evidence>
<evidence type="ECO:0000313" key="7">
    <source>
        <dbReference type="Proteomes" id="UP000008068"/>
    </source>
</evidence>
<keyword evidence="4 5" id="KW-0732">Signal</keyword>
<dbReference type="GO" id="GO:0009986">
    <property type="term" value="C:cell surface"/>
    <property type="evidence" value="ECO:0007669"/>
    <property type="project" value="InterPro"/>
</dbReference>
<comment type="similarity">
    <text evidence="2">Belongs to the nematode transthyretin-like family.</text>
</comment>
<dbReference type="OMA" id="KFIGHEV"/>
<protein>
    <submittedName>
        <fullName evidence="6">Uncharacterized protein</fullName>
    </submittedName>
</protein>
<dbReference type="InterPro" id="IPR038479">
    <property type="entry name" value="Transthyretin-like_sf"/>
</dbReference>
<keyword evidence="3" id="KW-0964">Secreted</keyword>
<keyword evidence="7" id="KW-1185">Reference proteome</keyword>